<comment type="caution">
    <text evidence="1">The sequence shown here is derived from an EMBL/GenBank/DDBJ whole genome shotgun (WGS) entry which is preliminary data.</text>
</comment>
<dbReference type="AlphaFoldDB" id="A0AAD9IVK1"/>
<keyword evidence="2" id="KW-1185">Reference proteome</keyword>
<accession>A0AAD9IVK1</accession>
<organism evidence="1 2">
    <name type="scientific">Paralvinella palmiformis</name>
    <dbReference type="NCBI Taxonomy" id="53620"/>
    <lineage>
        <taxon>Eukaryota</taxon>
        <taxon>Metazoa</taxon>
        <taxon>Spiralia</taxon>
        <taxon>Lophotrochozoa</taxon>
        <taxon>Annelida</taxon>
        <taxon>Polychaeta</taxon>
        <taxon>Sedentaria</taxon>
        <taxon>Canalipalpata</taxon>
        <taxon>Terebellida</taxon>
        <taxon>Terebelliformia</taxon>
        <taxon>Alvinellidae</taxon>
        <taxon>Paralvinella</taxon>
    </lineage>
</organism>
<name>A0AAD9IVK1_9ANNE</name>
<protein>
    <submittedName>
        <fullName evidence="1">Uncharacterized protein</fullName>
    </submittedName>
</protein>
<evidence type="ECO:0000313" key="1">
    <source>
        <dbReference type="EMBL" id="KAK2141378.1"/>
    </source>
</evidence>
<dbReference type="EMBL" id="JAODUP010001111">
    <property type="protein sequence ID" value="KAK2141378.1"/>
    <property type="molecule type" value="Genomic_DNA"/>
</dbReference>
<proteinExistence type="predicted"/>
<sequence>MMRRNSSAGKSLIISKHKSLLFFSSTRLNYQCPQNYNTSDFFIYTLAMTPG</sequence>
<gene>
    <name evidence="1" type="ORF">LSH36_1112g00108</name>
</gene>
<dbReference type="Proteomes" id="UP001208570">
    <property type="component" value="Unassembled WGS sequence"/>
</dbReference>
<reference evidence="1" key="1">
    <citation type="journal article" date="2023" name="Mol. Biol. Evol.">
        <title>Third-Generation Sequencing Reveals the Adaptive Role of the Epigenome in Three Deep-Sea Polychaetes.</title>
        <authorList>
            <person name="Perez M."/>
            <person name="Aroh O."/>
            <person name="Sun Y."/>
            <person name="Lan Y."/>
            <person name="Juniper S.K."/>
            <person name="Young C.R."/>
            <person name="Angers B."/>
            <person name="Qian P.Y."/>
        </authorList>
    </citation>
    <scope>NUCLEOTIDE SEQUENCE</scope>
    <source>
        <strain evidence="1">P08H-3</strain>
    </source>
</reference>
<evidence type="ECO:0000313" key="2">
    <source>
        <dbReference type="Proteomes" id="UP001208570"/>
    </source>
</evidence>